<dbReference type="PANTHER" id="PTHR11339:SF384">
    <property type="entry name" value="MUCIN-2"/>
    <property type="match status" value="1"/>
</dbReference>
<evidence type="ECO:0000256" key="2">
    <source>
        <dbReference type="ARBA" id="ARBA00022525"/>
    </source>
</evidence>
<dbReference type="InterPro" id="IPR029034">
    <property type="entry name" value="Cystine-knot_cytokine"/>
</dbReference>
<dbReference type="Ensembl" id="ENSHHUT00000067279.1">
    <property type="protein sequence ID" value="ENSHHUP00000065071.1"/>
    <property type="gene ID" value="ENSHHUG00000038426.1"/>
</dbReference>
<evidence type="ECO:0000256" key="4">
    <source>
        <dbReference type="PROSITE-ProRule" id="PRU00039"/>
    </source>
</evidence>
<dbReference type="PROSITE" id="PS01185">
    <property type="entry name" value="CTCK_1"/>
    <property type="match status" value="1"/>
</dbReference>
<evidence type="ECO:0000313" key="7">
    <source>
        <dbReference type="Proteomes" id="UP000314982"/>
    </source>
</evidence>
<dbReference type="Proteomes" id="UP000314982">
    <property type="component" value="Unassembled WGS sequence"/>
</dbReference>
<dbReference type="PROSITE" id="PS01225">
    <property type="entry name" value="CTCK_2"/>
    <property type="match status" value="1"/>
</dbReference>
<protein>
    <recommendedName>
        <fullName evidence="5">CTCK domain-containing protein</fullName>
    </recommendedName>
</protein>
<dbReference type="InterPro" id="IPR050780">
    <property type="entry name" value="Mucin_vWF_Thrombospondin_sf"/>
</dbReference>
<dbReference type="InterPro" id="IPR006208">
    <property type="entry name" value="Glyco_hormone_CN"/>
</dbReference>
<evidence type="ECO:0000256" key="3">
    <source>
        <dbReference type="ARBA" id="ARBA00023157"/>
    </source>
</evidence>
<feature type="disulfide bond" evidence="4">
    <location>
        <begin position="74"/>
        <end position="126"/>
    </location>
</feature>
<feature type="disulfide bond" evidence="4">
    <location>
        <begin position="70"/>
        <end position="124"/>
    </location>
</feature>
<dbReference type="STRING" id="62062.ENSHHUP00000065065"/>
<keyword evidence="7" id="KW-1185">Reference proteome</keyword>
<dbReference type="GO" id="GO:0005576">
    <property type="term" value="C:extracellular region"/>
    <property type="evidence" value="ECO:0007669"/>
    <property type="project" value="UniProtKB-SubCell"/>
</dbReference>
<feature type="disulfide bond" evidence="4">
    <location>
        <begin position="59"/>
        <end position="108"/>
    </location>
</feature>
<evidence type="ECO:0000313" key="6">
    <source>
        <dbReference type="Ensembl" id="ENSHHUP00000065071.1"/>
    </source>
</evidence>
<evidence type="ECO:0000256" key="1">
    <source>
        <dbReference type="ARBA" id="ARBA00004613"/>
    </source>
</evidence>
<dbReference type="AlphaFoldDB" id="A0A4W5PKA7"/>
<dbReference type="Pfam" id="PF00007">
    <property type="entry name" value="Cys_knot"/>
    <property type="match status" value="1"/>
</dbReference>
<sequence length="148" mass="16628">MIEKESHLVLSELKQVQLFFMVFPDASCIMVCLPPIPGVEKDKACKIGSMKTVINHKSCQSIEEVEMPYCEGSCNTFTKYSAMAASLDHSCACCQESRSSNRTVDLQCLNGDVVTYTYLHVEECSCRHSDCHRAIRVPARKRRSNTLV</sequence>
<keyword evidence="2" id="KW-0964">Secreted</keyword>
<dbReference type="GeneTree" id="ENSGT00940000164871"/>
<reference evidence="6" key="2">
    <citation type="submission" date="2025-05" db="UniProtKB">
        <authorList>
            <consortium name="Ensembl"/>
        </authorList>
    </citation>
    <scope>IDENTIFICATION</scope>
</reference>
<dbReference type="PANTHER" id="PTHR11339">
    <property type="entry name" value="EXTRACELLULAR MATRIX GLYCOPROTEIN RELATED"/>
    <property type="match status" value="1"/>
</dbReference>
<organism evidence="6 7">
    <name type="scientific">Hucho hucho</name>
    <name type="common">huchen</name>
    <dbReference type="NCBI Taxonomy" id="62062"/>
    <lineage>
        <taxon>Eukaryota</taxon>
        <taxon>Metazoa</taxon>
        <taxon>Chordata</taxon>
        <taxon>Craniata</taxon>
        <taxon>Vertebrata</taxon>
        <taxon>Euteleostomi</taxon>
        <taxon>Actinopterygii</taxon>
        <taxon>Neopterygii</taxon>
        <taxon>Teleostei</taxon>
        <taxon>Protacanthopterygii</taxon>
        <taxon>Salmoniformes</taxon>
        <taxon>Salmonidae</taxon>
        <taxon>Salmoninae</taxon>
        <taxon>Hucho</taxon>
    </lineage>
</organism>
<dbReference type="InterPro" id="IPR006207">
    <property type="entry name" value="Cys_knot_C"/>
</dbReference>
<feature type="domain" description="CTCK" evidence="5">
    <location>
        <begin position="45"/>
        <end position="132"/>
    </location>
</feature>
<name>A0A4W5PKA7_9TELE</name>
<comment type="caution">
    <text evidence="4">Lacks conserved residue(s) required for the propagation of feature annotation.</text>
</comment>
<reference evidence="7" key="1">
    <citation type="submission" date="2018-06" db="EMBL/GenBank/DDBJ databases">
        <title>Genome assembly of Danube salmon.</title>
        <authorList>
            <person name="Macqueen D.J."/>
            <person name="Gundappa M.K."/>
        </authorList>
    </citation>
    <scope>NUCLEOTIDE SEQUENCE [LARGE SCALE GENOMIC DNA]</scope>
</reference>
<dbReference type="Gene3D" id="2.10.90.10">
    <property type="entry name" value="Cystine-knot cytokines"/>
    <property type="match status" value="1"/>
</dbReference>
<dbReference type="SMART" id="SM00041">
    <property type="entry name" value="CT"/>
    <property type="match status" value="1"/>
</dbReference>
<dbReference type="Ensembl" id="ENSHHUT00000067273.1">
    <property type="protein sequence ID" value="ENSHHUP00000065065.1"/>
    <property type="gene ID" value="ENSHHUG00000038426.1"/>
</dbReference>
<keyword evidence="3 4" id="KW-1015">Disulfide bond</keyword>
<evidence type="ECO:0000259" key="5">
    <source>
        <dbReference type="PROSITE" id="PS01225"/>
    </source>
</evidence>
<comment type="subcellular location">
    <subcellularLocation>
        <location evidence="1">Secreted</location>
    </subcellularLocation>
</comment>
<proteinExistence type="predicted"/>
<accession>A0A4W5PKA7</accession>